<dbReference type="Pfam" id="PF22645">
    <property type="entry name" value="GKRP_SIS_N"/>
    <property type="match status" value="1"/>
</dbReference>
<dbReference type="GO" id="GO:0009254">
    <property type="term" value="P:peptidoglycan turnover"/>
    <property type="evidence" value="ECO:0007669"/>
    <property type="project" value="TreeGrafter"/>
</dbReference>
<evidence type="ECO:0000256" key="1">
    <source>
        <dbReference type="ARBA" id="ARBA00023239"/>
    </source>
</evidence>
<dbReference type="PANTHER" id="PTHR10088:SF4">
    <property type="entry name" value="GLUCOKINASE REGULATORY PROTEIN"/>
    <property type="match status" value="1"/>
</dbReference>
<dbReference type="AlphaFoldDB" id="A0A3B0TUJ5"/>
<keyword evidence="2" id="KW-0119">Carbohydrate metabolism</keyword>
<reference evidence="4" key="1">
    <citation type="submission" date="2018-06" db="EMBL/GenBank/DDBJ databases">
        <authorList>
            <person name="Zhirakovskaya E."/>
        </authorList>
    </citation>
    <scope>NUCLEOTIDE SEQUENCE</scope>
</reference>
<dbReference type="InterPro" id="IPR001347">
    <property type="entry name" value="SIS_dom"/>
</dbReference>
<dbReference type="InterPro" id="IPR046348">
    <property type="entry name" value="SIS_dom_sf"/>
</dbReference>
<dbReference type="GO" id="GO:0046348">
    <property type="term" value="P:amino sugar catabolic process"/>
    <property type="evidence" value="ECO:0007669"/>
    <property type="project" value="InterPro"/>
</dbReference>
<sequence length="311" mass="33307">MNCAIGEPPQPDPSEWRETEFHSARFDGLESWGIDEIMLALLGGQHQALNAVWAALPALENAVEAARARLSKNNGRIIYVGAGTSGRLALLDGIELTPTFGWPPERLVYLFAGGDAGQKHAQEGAEDDFAAGRTEILQNNVDTDDVVLALAASGTTPYTRAAVKTARDAGALTISFANNPGAPLLDDAEIGVLLRTGPEVLAGSTRLGAGTAQKVALNLFSTCLMIGLNKVYRSHMVDMIASNEKLLLRAERMVMEITDCDLATARKALNESDYHTKLAVLLVRGIKKQQALELLQRHEGNLAAALADQVK</sequence>
<organism evidence="4">
    <name type="scientific">hydrothermal vent metagenome</name>
    <dbReference type="NCBI Taxonomy" id="652676"/>
    <lineage>
        <taxon>unclassified sequences</taxon>
        <taxon>metagenomes</taxon>
        <taxon>ecological metagenomes</taxon>
    </lineage>
</organism>
<proteinExistence type="predicted"/>
<protein>
    <submittedName>
        <fullName evidence="4">N-acetylmuramic acid 6-phosphate etherase</fullName>
        <ecNumber evidence="4">4.2.1.126</ecNumber>
    </submittedName>
</protein>
<dbReference type="GO" id="GO:0097367">
    <property type="term" value="F:carbohydrate derivative binding"/>
    <property type="evidence" value="ECO:0007669"/>
    <property type="project" value="InterPro"/>
</dbReference>
<dbReference type="GO" id="GO:0016835">
    <property type="term" value="F:carbon-oxygen lyase activity"/>
    <property type="evidence" value="ECO:0007669"/>
    <property type="project" value="InterPro"/>
</dbReference>
<accession>A0A3B0TUJ5</accession>
<gene>
    <name evidence="4" type="ORF">MNBD_ALPHA12-1344</name>
</gene>
<dbReference type="Gene3D" id="3.40.50.10490">
    <property type="entry name" value="Glucose-6-phosphate isomerase like protein, domain 1"/>
    <property type="match status" value="1"/>
</dbReference>
<dbReference type="NCBIfam" id="NF003915">
    <property type="entry name" value="PRK05441.1"/>
    <property type="match status" value="1"/>
</dbReference>
<keyword evidence="1 4" id="KW-0456">Lyase</keyword>
<dbReference type="Gene3D" id="1.10.8.1080">
    <property type="match status" value="1"/>
</dbReference>
<dbReference type="SUPFAM" id="SSF53697">
    <property type="entry name" value="SIS domain"/>
    <property type="match status" value="1"/>
</dbReference>
<name>A0A3B0TUJ5_9ZZZZ</name>
<feature type="domain" description="SIS" evidence="3">
    <location>
        <begin position="66"/>
        <end position="230"/>
    </location>
</feature>
<dbReference type="CDD" id="cd05007">
    <property type="entry name" value="SIS_Etherase"/>
    <property type="match status" value="1"/>
</dbReference>
<dbReference type="EC" id="4.2.1.126" evidence="4"/>
<dbReference type="NCBIfam" id="NF009222">
    <property type="entry name" value="PRK12570.1"/>
    <property type="match status" value="1"/>
</dbReference>
<evidence type="ECO:0000313" key="4">
    <source>
        <dbReference type="EMBL" id="VAW22275.1"/>
    </source>
</evidence>
<dbReference type="GO" id="GO:0016803">
    <property type="term" value="F:ether hydrolase activity"/>
    <property type="evidence" value="ECO:0007669"/>
    <property type="project" value="TreeGrafter"/>
</dbReference>
<dbReference type="PROSITE" id="PS51464">
    <property type="entry name" value="SIS"/>
    <property type="match status" value="1"/>
</dbReference>
<evidence type="ECO:0000256" key="2">
    <source>
        <dbReference type="ARBA" id="ARBA00023277"/>
    </source>
</evidence>
<dbReference type="InterPro" id="IPR005488">
    <property type="entry name" value="Etherase_MurQ"/>
</dbReference>
<dbReference type="InterPro" id="IPR040190">
    <property type="entry name" value="MURQ/GCKR"/>
</dbReference>
<dbReference type="EMBL" id="UOEO01000198">
    <property type="protein sequence ID" value="VAW22275.1"/>
    <property type="molecule type" value="Genomic_DNA"/>
</dbReference>
<dbReference type="PANTHER" id="PTHR10088">
    <property type="entry name" value="GLUCOKINASE REGULATORY PROTEIN"/>
    <property type="match status" value="1"/>
</dbReference>
<evidence type="ECO:0000259" key="3">
    <source>
        <dbReference type="PROSITE" id="PS51464"/>
    </source>
</evidence>